<reference evidence="2 3" key="1">
    <citation type="submission" date="2024-01" db="EMBL/GenBank/DDBJ databases">
        <title>The diversity of rhizobia nodulating Mimosa spp. in eleven states of Brazil covering several biomes is determined by host plant, location, and edaphic factors.</title>
        <authorList>
            <person name="Rouws L."/>
            <person name="Barauna A."/>
            <person name="Beukes C."/>
            <person name="De Faria S.M."/>
            <person name="Gross E."/>
            <person name="Dos Reis Junior F.B."/>
            <person name="Simon M."/>
            <person name="Maluk M."/>
            <person name="Odee D.W."/>
            <person name="Kenicer G."/>
            <person name="Young J.P.W."/>
            <person name="Reis V.M."/>
            <person name="Zilli J."/>
            <person name="James E.K."/>
        </authorList>
    </citation>
    <scope>NUCLEOTIDE SEQUENCE [LARGE SCALE GENOMIC DNA]</scope>
    <source>
        <strain evidence="2 3">JPY164</strain>
    </source>
</reference>
<dbReference type="SUPFAM" id="SSF52540">
    <property type="entry name" value="P-loop containing nucleoside triphosphate hydrolases"/>
    <property type="match status" value="1"/>
</dbReference>
<sequence length="374" mass="41353">MSAADKDVPGSVDPAWYASNVEVYGNRREQRAAAEKRAEAARAKQGNGHTDAGPNCNTKAIEIWEPKVITAADLIAAPPEPIRYIVPGLLPPGLAVIGGKPKGGKSLLAADWALAVSSGGTVWGREVTRAGVLYLDLENSRRRIYDRYLKLHPNMGDVPDMGWILEWRRGNRSAFTQLLDDRPDVKLVIIDIWKKFCGAQPRGIEQYDFETDELQWLAKEANDRGIAIVLVFHTVKSPPLDGDPFSAISGSVAITGNADTMFVLRREGDVTKLYQRGRDSGDASYVLRMGEDLRFRYVCDGDQTASEEQMKYLTAIYHGDRLPNELMNALGVSRQAVWKMIHRLQESGYITMPGGVPSLTQIARQMVEAMHGSL</sequence>
<proteinExistence type="predicted"/>
<dbReference type="Gene3D" id="3.40.50.300">
    <property type="entry name" value="P-loop containing nucleotide triphosphate hydrolases"/>
    <property type="match status" value="1"/>
</dbReference>
<dbReference type="Proteomes" id="UP001390669">
    <property type="component" value="Unassembled WGS sequence"/>
</dbReference>
<dbReference type="Pfam" id="PF13481">
    <property type="entry name" value="AAA_25"/>
    <property type="match status" value="1"/>
</dbReference>
<evidence type="ECO:0000313" key="2">
    <source>
        <dbReference type="EMBL" id="MEM5451533.1"/>
    </source>
</evidence>
<name>A0ABU9SL05_9BURK</name>
<dbReference type="EMBL" id="JAYMRW010000015">
    <property type="protein sequence ID" value="MEM5451533.1"/>
    <property type="molecule type" value="Genomic_DNA"/>
</dbReference>
<dbReference type="InterPro" id="IPR036390">
    <property type="entry name" value="WH_DNA-bd_sf"/>
</dbReference>
<dbReference type="SUPFAM" id="SSF46785">
    <property type="entry name" value="Winged helix' DNA-binding domain"/>
    <property type="match status" value="1"/>
</dbReference>
<gene>
    <name evidence="2" type="ORF">VSR33_29075</name>
</gene>
<dbReference type="InterPro" id="IPR036388">
    <property type="entry name" value="WH-like_DNA-bd_sf"/>
</dbReference>
<feature type="compositionally biased region" description="Basic and acidic residues" evidence="1">
    <location>
        <begin position="28"/>
        <end position="42"/>
    </location>
</feature>
<evidence type="ECO:0000313" key="3">
    <source>
        <dbReference type="Proteomes" id="UP001390669"/>
    </source>
</evidence>
<accession>A0ABU9SL05</accession>
<dbReference type="RefSeq" id="WP_406953670.1">
    <property type="nucleotide sequence ID" value="NZ_JAYMRW010000015.1"/>
</dbReference>
<comment type="caution">
    <text evidence="2">The sequence shown here is derived from an EMBL/GenBank/DDBJ whole genome shotgun (WGS) entry which is preliminary data.</text>
</comment>
<dbReference type="InterPro" id="IPR011991">
    <property type="entry name" value="ArsR-like_HTH"/>
</dbReference>
<dbReference type="InterPro" id="IPR027417">
    <property type="entry name" value="P-loop_NTPase"/>
</dbReference>
<feature type="region of interest" description="Disordered" evidence="1">
    <location>
        <begin position="28"/>
        <end position="55"/>
    </location>
</feature>
<dbReference type="Gene3D" id="1.10.10.10">
    <property type="entry name" value="Winged helix-like DNA-binding domain superfamily/Winged helix DNA-binding domain"/>
    <property type="match status" value="1"/>
</dbReference>
<protein>
    <submittedName>
        <fullName evidence="2">AAA family ATPase</fullName>
    </submittedName>
</protein>
<dbReference type="CDD" id="cd00090">
    <property type="entry name" value="HTH_ARSR"/>
    <property type="match status" value="1"/>
</dbReference>
<evidence type="ECO:0000256" key="1">
    <source>
        <dbReference type="SAM" id="MobiDB-lite"/>
    </source>
</evidence>
<organism evidence="2 3">
    <name type="scientific">Paraburkholderia guartelaensis</name>
    <dbReference type="NCBI Taxonomy" id="2546446"/>
    <lineage>
        <taxon>Bacteria</taxon>
        <taxon>Pseudomonadati</taxon>
        <taxon>Pseudomonadota</taxon>
        <taxon>Betaproteobacteria</taxon>
        <taxon>Burkholderiales</taxon>
        <taxon>Burkholderiaceae</taxon>
        <taxon>Paraburkholderia</taxon>
    </lineage>
</organism>
<keyword evidence="3" id="KW-1185">Reference proteome</keyword>